<feature type="domain" description="Bifunctional inhibitor/plant lipid transfer protein/seed storage helical" evidence="4">
    <location>
        <begin position="34"/>
        <end position="97"/>
    </location>
</feature>
<evidence type="ECO:0000313" key="7">
    <source>
        <dbReference type="Proteomes" id="UP000028999"/>
    </source>
</evidence>
<evidence type="ECO:0000313" key="6">
    <source>
        <dbReference type="EMBL" id="CDY12874.1"/>
    </source>
</evidence>
<dbReference type="InterPro" id="IPR036312">
    <property type="entry name" value="Bifun_inhib/LTP/seed_sf"/>
</dbReference>
<dbReference type="Pfam" id="PF00234">
    <property type="entry name" value="Tryp_alpha_amyl"/>
    <property type="match status" value="1"/>
</dbReference>
<dbReference type="InterPro" id="IPR033872">
    <property type="entry name" value="nsLTP2"/>
</dbReference>
<gene>
    <name evidence="6" type="primary">BnaA09g14000D</name>
    <name evidence="5" type="ORF">DARMORV10_A09P17010.1</name>
    <name evidence="6" type="ORF">GSBRNA2T00070530001</name>
</gene>
<dbReference type="EMBL" id="HG994363">
    <property type="protein sequence ID" value="CAF2040300.1"/>
    <property type="molecule type" value="Genomic_DNA"/>
</dbReference>
<dbReference type="GO" id="GO:0008289">
    <property type="term" value="F:lipid binding"/>
    <property type="evidence" value="ECO:0007669"/>
    <property type="project" value="UniProtKB-KW"/>
</dbReference>
<dbReference type="PANTHER" id="PTHR33214:SF58">
    <property type="entry name" value="BIFUNCTIONAL INHIBITOR_PLANT LIPID TRANSFER PROTEIN_SEED STORAGE HELICAL DOMAIN-CONTAINING PROTEIN"/>
    <property type="match status" value="1"/>
</dbReference>
<sequence>MKFTRAICIALVIVLVSSLDLTSAAVEEEIKVACVQTELIPCFVAAFIGSQPSAECCEKLKEQQSCLCGYISNPVFGQFYKNAQNVFKACGVPYPTC</sequence>
<name>A0A078FIQ6_BRANA</name>
<dbReference type="PANTHER" id="PTHR33214">
    <property type="entry name" value="BIFUNCTIONAL INHIBITOR/LIPID-TRANSFER PROTEIN/SEED STORAGE 2S ALBUMIN SUPERFAMILY PROTEIN"/>
    <property type="match status" value="1"/>
</dbReference>
<protein>
    <submittedName>
        <fullName evidence="5">(rape) hypothetical protein</fullName>
    </submittedName>
    <submittedName>
        <fullName evidence="6">BnaA09g14000D protein</fullName>
    </submittedName>
</protein>
<dbReference type="EMBL" id="LK032028">
    <property type="protein sequence ID" value="CDY12874.1"/>
    <property type="molecule type" value="Genomic_DNA"/>
</dbReference>
<evidence type="ECO:0000259" key="4">
    <source>
        <dbReference type="SMART" id="SM00499"/>
    </source>
</evidence>
<evidence type="ECO:0000256" key="3">
    <source>
        <dbReference type="SAM" id="SignalP"/>
    </source>
</evidence>
<dbReference type="SMR" id="A0A078FIQ6"/>
<feature type="chain" id="PRO_5040665648" evidence="3">
    <location>
        <begin position="25"/>
        <end position="97"/>
    </location>
</feature>
<keyword evidence="3" id="KW-0732">Signal</keyword>
<evidence type="ECO:0000256" key="2">
    <source>
        <dbReference type="ARBA" id="ARBA00023121"/>
    </source>
</evidence>
<dbReference type="PaxDb" id="3708-A0A078FIQ6"/>
<evidence type="ECO:0000313" key="5">
    <source>
        <dbReference type="EMBL" id="CAF2040300.1"/>
    </source>
</evidence>
<dbReference type="GO" id="GO:0006869">
    <property type="term" value="P:lipid transport"/>
    <property type="evidence" value="ECO:0007669"/>
    <property type="project" value="InterPro"/>
</dbReference>
<dbReference type="OMA" id="AACKIPY"/>
<dbReference type="Gramene" id="CDY12874">
    <property type="protein sequence ID" value="CDY12874"/>
    <property type="gene ID" value="GSBRNA2T00070530001"/>
</dbReference>
<organism evidence="6 7">
    <name type="scientific">Brassica napus</name>
    <name type="common">Rape</name>
    <dbReference type="NCBI Taxonomy" id="3708"/>
    <lineage>
        <taxon>Eukaryota</taxon>
        <taxon>Viridiplantae</taxon>
        <taxon>Streptophyta</taxon>
        <taxon>Embryophyta</taxon>
        <taxon>Tracheophyta</taxon>
        <taxon>Spermatophyta</taxon>
        <taxon>Magnoliopsida</taxon>
        <taxon>eudicotyledons</taxon>
        <taxon>Gunneridae</taxon>
        <taxon>Pentapetalae</taxon>
        <taxon>rosids</taxon>
        <taxon>malvids</taxon>
        <taxon>Brassicales</taxon>
        <taxon>Brassicaceae</taxon>
        <taxon>Brassiceae</taxon>
        <taxon>Brassica</taxon>
    </lineage>
</organism>
<reference evidence="5" key="3">
    <citation type="submission" date="2021-01" db="EMBL/GenBank/DDBJ databases">
        <authorList>
            <consortium name="Genoscope - CEA"/>
            <person name="William W."/>
        </authorList>
    </citation>
    <scope>NUCLEOTIDE SEQUENCE</scope>
</reference>
<dbReference type="STRING" id="3708.A0A078FIQ6"/>
<dbReference type="SUPFAM" id="SSF47699">
    <property type="entry name" value="Bifunctional inhibitor/lipid-transfer protein/seed storage 2S albumin"/>
    <property type="match status" value="1"/>
</dbReference>
<dbReference type="CDD" id="cd01959">
    <property type="entry name" value="nsLTP2"/>
    <property type="match status" value="1"/>
</dbReference>
<evidence type="ECO:0000256" key="1">
    <source>
        <dbReference type="ARBA" id="ARBA00022448"/>
    </source>
</evidence>
<dbReference type="InterPro" id="IPR016140">
    <property type="entry name" value="Bifunc_inhib/LTP/seed_store"/>
</dbReference>
<keyword evidence="7" id="KW-1185">Reference proteome</keyword>
<dbReference type="Proteomes" id="UP001295469">
    <property type="component" value="Chromosome A09"/>
</dbReference>
<keyword evidence="2" id="KW-0446">Lipid-binding</keyword>
<reference evidence="6" key="2">
    <citation type="submission" date="2014-06" db="EMBL/GenBank/DDBJ databases">
        <authorList>
            <person name="Genoscope - CEA"/>
        </authorList>
    </citation>
    <scope>NUCLEOTIDE SEQUENCE</scope>
</reference>
<proteinExistence type="predicted"/>
<dbReference type="AlphaFoldDB" id="A0A078FIQ6"/>
<dbReference type="Gene3D" id="1.10.110.10">
    <property type="entry name" value="Plant lipid-transfer and hydrophobic proteins"/>
    <property type="match status" value="1"/>
</dbReference>
<dbReference type="ExpressionAtlas" id="A0A078FIQ6">
    <property type="expression patterns" value="baseline"/>
</dbReference>
<dbReference type="Proteomes" id="UP000028999">
    <property type="component" value="Unassembled WGS sequence"/>
</dbReference>
<keyword evidence="1" id="KW-0813">Transport</keyword>
<feature type="signal peptide" evidence="3">
    <location>
        <begin position="1"/>
        <end position="24"/>
    </location>
</feature>
<accession>A0A078FIQ6</accession>
<dbReference type="SMART" id="SM00499">
    <property type="entry name" value="AAI"/>
    <property type="match status" value="1"/>
</dbReference>
<reference evidence="6 7" key="1">
    <citation type="journal article" date="2014" name="Science">
        <title>Plant genetics. Early allopolyploid evolution in the post-Neolithic Brassica napus oilseed genome.</title>
        <authorList>
            <person name="Chalhoub B."/>
            <person name="Denoeud F."/>
            <person name="Liu S."/>
            <person name="Parkin I.A."/>
            <person name="Tang H."/>
            <person name="Wang X."/>
            <person name="Chiquet J."/>
            <person name="Belcram H."/>
            <person name="Tong C."/>
            <person name="Samans B."/>
            <person name="Correa M."/>
            <person name="Da Silva C."/>
            <person name="Just J."/>
            <person name="Falentin C."/>
            <person name="Koh C.S."/>
            <person name="Le Clainche I."/>
            <person name="Bernard M."/>
            <person name="Bento P."/>
            <person name="Noel B."/>
            <person name="Labadie K."/>
            <person name="Alberti A."/>
            <person name="Charles M."/>
            <person name="Arnaud D."/>
            <person name="Guo H."/>
            <person name="Daviaud C."/>
            <person name="Alamery S."/>
            <person name="Jabbari K."/>
            <person name="Zhao M."/>
            <person name="Edger P.P."/>
            <person name="Chelaifa H."/>
            <person name="Tack D."/>
            <person name="Lassalle G."/>
            <person name="Mestiri I."/>
            <person name="Schnel N."/>
            <person name="Le Paslier M.C."/>
            <person name="Fan G."/>
            <person name="Renault V."/>
            <person name="Bayer P.E."/>
            <person name="Golicz A.A."/>
            <person name="Manoli S."/>
            <person name="Lee T.H."/>
            <person name="Thi V.H."/>
            <person name="Chalabi S."/>
            <person name="Hu Q."/>
            <person name="Fan C."/>
            <person name="Tollenaere R."/>
            <person name="Lu Y."/>
            <person name="Battail C."/>
            <person name="Shen J."/>
            <person name="Sidebottom C.H."/>
            <person name="Wang X."/>
            <person name="Canaguier A."/>
            <person name="Chauveau A."/>
            <person name="Berard A."/>
            <person name="Deniot G."/>
            <person name="Guan M."/>
            <person name="Liu Z."/>
            <person name="Sun F."/>
            <person name="Lim Y.P."/>
            <person name="Lyons E."/>
            <person name="Town C.D."/>
            <person name="Bancroft I."/>
            <person name="Wang X."/>
            <person name="Meng J."/>
            <person name="Ma J."/>
            <person name="Pires J.C."/>
            <person name="King G.J."/>
            <person name="Brunel D."/>
            <person name="Delourme R."/>
            <person name="Renard M."/>
            <person name="Aury J.M."/>
            <person name="Adams K.L."/>
            <person name="Batley J."/>
            <person name="Snowdon R.J."/>
            <person name="Tost J."/>
            <person name="Edwards D."/>
            <person name="Zhou Y."/>
            <person name="Hua W."/>
            <person name="Sharpe A.G."/>
            <person name="Paterson A.H."/>
            <person name="Guan C."/>
            <person name="Wincker P."/>
        </authorList>
    </citation>
    <scope>NUCLEOTIDE SEQUENCE [LARGE SCALE GENOMIC DNA]</scope>
    <source>
        <strain evidence="7">cv. Darmor-bzh</strain>
    </source>
</reference>